<proteinExistence type="predicted"/>
<evidence type="ECO:0000313" key="2">
    <source>
        <dbReference type="EMBL" id="CAG5114844.1"/>
    </source>
</evidence>
<keyword evidence="1" id="KW-1133">Transmembrane helix</keyword>
<sequence>ASVATTSSGGWNIEMIIGLCTLFAATFFVGFCLRKKKRRHSSEEATAEADGRL</sequence>
<protein>
    <submittedName>
        <fullName evidence="2">Uncharacterized protein</fullName>
    </submittedName>
</protein>
<feature type="transmembrane region" description="Helical" evidence="1">
    <location>
        <begin position="15"/>
        <end position="33"/>
    </location>
</feature>
<dbReference type="EMBL" id="CAJHNH020000046">
    <property type="protein sequence ID" value="CAG5114844.1"/>
    <property type="molecule type" value="Genomic_DNA"/>
</dbReference>
<feature type="non-terminal residue" evidence="2">
    <location>
        <position position="1"/>
    </location>
</feature>
<gene>
    <name evidence="2" type="ORF">CUNI_LOCUS402</name>
</gene>
<evidence type="ECO:0000256" key="1">
    <source>
        <dbReference type="SAM" id="Phobius"/>
    </source>
</evidence>
<accession>A0A8S3YEB0</accession>
<dbReference type="AlphaFoldDB" id="A0A8S3YEB0"/>
<reference evidence="2" key="1">
    <citation type="submission" date="2021-04" db="EMBL/GenBank/DDBJ databases">
        <authorList>
            <consortium name="Molecular Ecology Group"/>
        </authorList>
    </citation>
    <scope>NUCLEOTIDE SEQUENCE</scope>
</reference>
<keyword evidence="3" id="KW-1185">Reference proteome</keyword>
<keyword evidence="1" id="KW-0812">Transmembrane</keyword>
<keyword evidence="1" id="KW-0472">Membrane</keyword>
<dbReference type="Proteomes" id="UP000678393">
    <property type="component" value="Unassembled WGS sequence"/>
</dbReference>
<organism evidence="2 3">
    <name type="scientific">Candidula unifasciata</name>
    <dbReference type="NCBI Taxonomy" id="100452"/>
    <lineage>
        <taxon>Eukaryota</taxon>
        <taxon>Metazoa</taxon>
        <taxon>Spiralia</taxon>
        <taxon>Lophotrochozoa</taxon>
        <taxon>Mollusca</taxon>
        <taxon>Gastropoda</taxon>
        <taxon>Heterobranchia</taxon>
        <taxon>Euthyneura</taxon>
        <taxon>Panpulmonata</taxon>
        <taxon>Eupulmonata</taxon>
        <taxon>Stylommatophora</taxon>
        <taxon>Helicina</taxon>
        <taxon>Helicoidea</taxon>
        <taxon>Geomitridae</taxon>
        <taxon>Candidula</taxon>
    </lineage>
</organism>
<evidence type="ECO:0000313" key="3">
    <source>
        <dbReference type="Proteomes" id="UP000678393"/>
    </source>
</evidence>
<name>A0A8S3YEB0_9EUPU</name>
<comment type="caution">
    <text evidence="2">The sequence shown here is derived from an EMBL/GenBank/DDBJ whole genome shotgun (WGS) entry which is preliminary data.</text>
</comment>